<dbReference type="KEGG" id="mch:Mchl_5542"/>
<feature type="domain" description="Aminoglycoside phosphotransferase" evidence="1">
    <location>
        <begin position="14"/>
        <end position="196"/>
    </location>
</feature>
<dbReference type="Pfam" id="PF01636">
    <property type="entry name" value="APH"/>
    <property type="match status" value="1"/>
</dbReference>
<dbReference type="HOGENOM" id="CLU_083624_1_0_5"/>
<evidence type="ECO:0000313" key="2">
    <source>
        <dbReference type="EMBL" id="ACK86278.1"/>
    </source>
</evidence>
<name>B7L370_METC4</name>
<keyword evidence="2" id="KW-0614">Plasmid</keyword>
<gene>
    <name evidence="2" type="ordered locus">Mchl_5542</name>
</gene>
<geneLocation type="plasmid" evidence="2 3">
    <name>pCMU01</name>
</geneLocation>
<dbReference type="GO" id="GO:0016740">
    <property type="term" value="F:transferase activity"/>
    <property type="evidence" value="ECO:0007669"/>
    <property type="project" value="UniProtKB-KW"/>
</dbReference>
<dbReference type="SUPFAM" id="SSF56112">
    <property type="entry name" value="Protein kinase-like (PK-like)"/>
    <property type="match status" value="1"/>
</dbReference>
<reference evidence="2 3" key="1">
    <citation type="submission" date="2008-12" db="EMBL/GenBank/DDBJ databases">
        <title>Complete sequence of plasmid1 of Methylobacterium chloromethanicum CM4.</title>
        <authorList>
            <consortium name="US DOE Joint Genome Institute"/>
            <person name="Lucas S."/>
            <person name="Copeland A."/>
            <person name="Lapidus A."/>
            <person name="Glavina del Rio T."/>
            <person name="Dalin E."/>
            <person name="Tice H."/>
            <person name="Bruce D."/>
            <person name="Goodwin L."/>
            <person name="Pitluck S."/>
            <person name="Chertkov O."/>
            <person name="Brettin T."/>
            <person name="Detter J.C."/>
            <person name="Han C."/>
            <person name="Larimer F."/>
            <person name="Land M."/>
            <person name="Hauser L."/>
            <person name="Kyrpides N."/>
            <person name="Mikhailova N."/>
            <person name="Marx C."/>
            <person name="Richardson P."/>
        </authorList>
    </citation>
    <scope>NUCLEOTIDE SEQUENCE [LARGE SCALE GENOMIC DNA]</scope>
    <source>
        <strain evidence="3">CM4 / NCIMB 13688</strain>
        <plasmid evidence="2 3">pCMU01</plasmid>
    </source>
</reference>
<organism evidence="2 3">
    <name type="scientific">Methylorubrum extorquens (strain CM4 / NCIMB 13688)</name>
    <name type="common">Methylobacterium extorquens</name>
    <dbReference type="NCBI Taxonomy" id="440085"/>
    <lineage>
        <taxon>Bacteria</taxon>
        <taxon>Pseudomonadati</taxon>
        <taxon>Pseudomonadota</taxon>
        <taxon>Alphaproteobacteria</taxon>
        <taxon>Hyphomicrobiales</taxon>
        <taxon>Methylobacteriaceae</taxon>
        <taxon>Methylorubrum</taxon>
    </lineage>
</organism>
<sequence>MPAPPSSALPLDRLIGVGRSAEVYRYGADHVLKLYKVPWEPTAVVNEFKAASQAYRHGLPTPEPMMVLERAGRTGIVFERLEGGTLLDAGLRRPLNFLHQVDRLVQMQQAINAHEVEDLPHQHEVARFQIGGARVSDDVKRAALATLEQLPRGTRLCHGDLHMENVICSDRGLRAVDWQKATAGHPAGDVARTALMLRYGSLNVGGLARYLPLNVIRAALARFYVERYCQLSGISRCHVSAWMLPVLVMRLFGQVAANEDEVREAAERLSGQAERGGLLPVCWTPS</sequence>
<accession>B7L370</accession>
<protein>
    <submittedName>
        <fullName evidence="2">Aminoglycoside phosphotransferase</fullName>
    </submittedName>
</protein>
<evidence type="ECO:0000259" key="1">
    <source>
        <dbReference type="Pfam" id="PF01636"/>
    </source>
</evidence>
<dbReference type="InterPro" id="IPR002575">
    <property type="entry name" value="Aminoglycoside_PTrfase"/>
</dbReference>
<dbReference type="EMBL" id="CP001299">
    <property type="protein sequence ID" value="ACK86278.1"/>
    <property type="molecule type" value="Genomic_DNA"/>
</dbReference>
<evidence type="ECO:0000313" key="3">
    <source>
        <dbReference type="Proteomes" id="UP000002385"/>
    </source>
</evidence>
<dbReference type="InterPro" id="IPR011009">
    <property type="entry name" value="Kinase-like_dom_sf"/>
</dbReference>
<dbReference type="RefSeq" id="WP_012606174.1">
    <property type="nucleotide sequence ID" value="NC_011758.1"/>
</dbReference>
<keyword evidence="2" id="KW-0808">Transferase</keyword>
<proteinExistence type="predicted"/>
<dbReference type="Proteomes" id="UP000002385">
    <property type="component" value="Plasmid pCMU01"/>
</dbReference>
<dbReference type="Gene3D" id="3.90.1200.10">
    <property type="match status" value="1"/>
</dbReference>
<reference evidence="2 3" key="2">
    <citation type="journal article" date="2012" name="J. Bacteriol.">
        <title>Complete genome sequences of six strains of the genus Methylobacterium.</title>
        <authorList>
            <person name="Marx C.J."/>
            <person name="Bringel F."/>
            <person name="Chistoserdova L."/>
            <person name="Moulin L."/>
            <person name="Farhan Ul Haque M."/>
            <person name="Fleischman D.E."/>
            <person name="Gruffaz C."/>
            <person name="Jourand P."/>
            <person name="Knief C."/>
            <person name="Lee M.C."/>
            <person name="Muller E.E."/>
            <person name="Nadalig T."/>
            <person name="Peyraud R."/>
            <person name="Roselli S."/>
            <person name="Russ L."/>
            <person name="Goodwin L.A."/>
            <person name="Ivanova N."/>
            <person name="Kyrpides N."/>
            <person name="Lajus A."/>
            <person name="Land M.L."/>
            <person name="Medigue C."/>
            <person name="Mikhailova N."/>
            <person name="Nolan M."/>
            <person name="Woyke T."/>
            <person name="Stolyar S."/>
            <person name="Vorholt J.A."/>
            <person name="Vuilleumier S."/>
        </authorList>
    </citation>
    <scope>NUCLEOTIDE SEQUENCE [LARGE SCALE GENOMIC DNA]</scope>
    <source>
        <strain evidence="3">CM4 / NCIMB 13688</strain>
        <plasmid evidence="2 3">pCMU01</plasmid>
    </source>
</reference>
<dbReference type="AlphaFoldDB" id="B7L370"/>